<proteinExistence type="predicted"/>
<protein>
    <submittedName>
        <fullName evidence="1">Uncharacterized protein</fullName>
    </submittedName>
</protein>
<organism evidence="1 2">
    <name type="scientific">Larkinella rosea</name>
    <dbReference type="NCBI Taxonomy" id="2025312"/>
    <lineage>
        <taxon>Bacteria</taxon>
        <taxon>Pseudomonadati</taxon>
        <taxon>Bacteroidota</taxon>
        <taxon>Cytophagia</taxon>
        <taxon>Cytophagales</taxon>
        <taxon>Spirosomataceae</taxon>
        <taxon>Larkinella</taxon>
    </lineage>
</organism>
<keyword evidence="2" id="KW-1185">Reference proteome</keyword>
<accession>A0A3P1BSQ4</accession>
<dbReference type="AlphaFoldDB" id="A0A3P1BSQ4"/>
<dbReference type="EMBL" id="RQJO01000008">
    <property type="protein sequence ID" value="RRB03896.1"/>
    <property type="molecule type" value="Genomic_DNA"/>
</dbReference>
<evidence type="ECO:0000313" key="1">
    <source>
        <dbReference type="EMBL" id="RRB03896.1"/>
    </source>
</evidence>
<reference evidence="1 2" key="1">
    <citation type="submission" date="2018-11" db="EMBL/GenBank/DDBJ databases">
        <authorList>
            <person name="Zhou Z."/>
            <person name="Wang G."/>
        </authorList>
    </citation>
    <scope>NUCLEOTIDE SEQUENCE [LARGE SCALE GENOMIC DNA]</scope>
    <source>
        <strain evidence="1 2">KCTC52004</strain>
    </source>
</reference>
<dbReference type="Proteomes" id="UP000271925">
    <property type="component" value="Unassembled WGS sequence"/>
</dbReference>
<name>A0A3P1BSQ4_9BACT</name>
<sequence>MAIRLFGKKIGKGKVVADIFSKPEAPKVTLKDASGTVVATIDPANKKNPFTVINPQIFYKPLLGIDPVQQHEIAEMDYGKGKYENRKVFVNAQLTRIKNLADRYVIEIDRVANKAQVPNWQSYAGSIVGTVGTTAQLAQPFGLLIKGAAYVLSRTGAIKQGEAQSEAAQAIPYLTGQMEYLQAEFNAYKIELEDIESEAAGNKALDNLVPMFIILLSFIIYNKKHKTANH</sequence>
<gene>
    <name evidence="1" type="ORF">EHT25_10195</name>
</gene>
<evidence type="ECO:0000313" key="2">
    <source>
        <dbReference type="Proteomes" id="UP000271925"/>
    </source>
</evidence>
<comment type="caution">
    <text evidence="1">The sequence shown here is derived from an EMBL/GenBank/DDBJ whole genome shotgun (WGS) entry which is preliminary data.</text>
</comment>
<dbReference type="RefSeq" id="WP_124874081.1">
    <property type="nucleotide sequence ID" value="NZ_RQJO01000008.1"/>
</dbReference>